<keyword evidence="1" id="KW-0560">Oxidoreductase</keyword>
<evidence type="ECO:0000256" key="1">
    <source>
        <dbReference type="ARBA" id="ARBA00023002"/>
    </source>
</evidence>
<feature type="non-terminal residue" evidence="4">
    <location>
        <position position="210"/>
    </location>
</feature>
<reference evidence="4" key="1">
    <citation type="journal article" date="2021" name="PeerJ">
        <title>Extensive microbial diversity within the chicken gut microbiome revealed by metagenomics and culture.</title>
        <authorList>
            <person name="Gilroy R."/>
            <person name="Ravi A."/>
            <person name="Getino M."/>
            <person name="Pursley I."/>
            <person name="Horton D.L."/>
            <person name="Alikhan N.F."/>
            <person name="Baker D."/>
            <person name="Gharbi K."/>
            <person name="Hall N."/>
            <person name="Watson M."/>
            <person name="Adriaenssens E.M."/>
            <person name="Foster-Nyarko E."/>
            <person name="Jarju S."/>
            <person name="Secka A."/>
            <person name="Antonio M."/>
            <person name="Oren A."/>
            <person name="Chaudhuri R.R."/>
            <person name="La Ragione R."/>
            <person name="Hildebrand F."/>
            <person name="Pallen M.J."/>
        </authorList>
    </citation>
    <scope>NUCLEOTIDE SEQUENCE</scope>
    <source>
        <strain evidence="4">CHK33-5263</strain>
    </source>
</reference>
<dbReference type="AlphaFoldDB" id="A0A9D2DWW0"/>
<dbReference type="GO" id="GO:0016491">
    <property type="term" value="F:oxidoreductase activity"/>
    <property type="evidence" value="ECO:0007669"/>
    <property type="project" value="UniProtKB-KW"/>
</dbReference>
<feature type="domain" description="Aldehyde dehydrogenase" evidence="3">
    <location>
        <begin position="8"/>
        <end position="177"/>
    </location>
</feature>
<sequence>MKDFIVNDEESLAKMLAKVRAAQEKFATYTQEQVDEIFYRAALAANKMRIPLAKMAVEETGMGIVEDKVIKNHYASEYIYNQYKDTKTCGVIERDEGFGITRIAEPVGVLAAVIPTTNPTSTAIFKSLICLKTRNGLIISPHPRAKACTIAAAKVVLDAAVAAGAPEDIIGWIDQPTVPLSGMIMREADMILATGGPGMVKAAYSSGKPA</sequence>
<organism evidence="4 5">
    <name type="scientific">Candidatus Gallimonas intestinigallinarum</name>
    <dbReference type="NCBI Taxonomy" id="2838604"/>
    <lineage>
        <taxon>Bacteria</taxon>
        <taxon>Bacillati</taxon>
        <taxon>Bacillota</taxon>
        <taxon>Clostridia</taxon>
        <taxon>Candidatus Gallimonas</taxon>
    </lineage>
</organism>
<accession>A0A9D2DWW0</accession>
<dbReference type="InterPro" id="IPR015590">
    <property type="entry name" value="Aldehyde_DH_dom"/>
</dbReference>
<keyword evidence="2" id="KW-0175">Coiled coil</keyword>
<name>A0A9D2DWW0_9FIRM</name>
<evidence type="ECO:0000313" key="5">
    <source>
        <dbReference type="Proteomes" id="UP000824044"/>
    </source>
</evidence>
<comment type="caution">
    <text evidence="4">The sequence shown here is derived from an EMBL/GenBank/DDBJ whole genome shotgun (WGS) entry which is preliminary data.</text>
</comment>
<evidence type="ECO:0000259" key="3">
    <source>
        <dbReference type="Pfam" id="PF00171"/>
    </source>
</evidence>
<dbReference type="Proteomes" id="UP000824044">
    <property type="component" value="Unassembled WGS sequence"/>
</dbReference>
<dbReference type="InterPro" id="IPR016162">
    <property type="entry name" value="Ald_DH_N"/>
</dbReference>
<dbReference type="InterPro" id="IPR016161">
    <property type="entry name" value="Ald_DH/histidinol_DH"/>
</dbReference>
<dbReference type="EMBL" id="DXBS01000062">
    <property type="protein sequence ID" value="HIZ24469.1"/>
    <property type="molecule type" value="Genomic_DNA"/>
</dbReference>
<dbReference type="Gene3D" id="3.40.605.10">
    <property type="entry name" value="Aldehyde Dehydrogenase, Chain A, domain 1"/>
    <property type="match status" value="1"/>
</dbReference>
<protein>
    <submittedName>
        <fullName evidence="4">Aldehyde dehydrogenase family protein</fullName>
    </submittedName>
</protein>
<dbReference type="PANTHER" id="PTHR11699">
    <property type="entry name" value="ALDEHYDE DEHYDROGENASE-RELATED"/>
    <property type="match status" value="1"/>
</dbReference>
<evidence type="ECO:0000256" key="2">
    <source>
        <dbReference type="SAM" id="Coils"/>
    </source>
</evidence>
<gene>
    <name evidence="4" type="ORF">H9812_03210</name>
</gene>
<feature type="coiled-coil region" evidence="2">
    <location>
        <begin position="5"/>
        <end position="32"/>
    </location>
</feature>
<proteinExistence type="predicted"/>
<evidence type="ECO:0000313" key="4">
    <source>
        <dbReference type="EMBL" id="HIZ24469.1"/>
    </source>
</evidence>
<dbReference type="Pfam" id="PF00171">
    <property type="entry name" value="Aldedh"/>
    <property type="match status" value="1"/>
</dbReference>
<reference evidence="4" key="2">
    <citation type="submission" date="2021-04" db="EMBL/GenBank/DDBJ databases">
        <authorList>
            <person name="Gilroy R."/>
        </authorList>
    </citation>
    <scope>NUCLEOTIDE SEQUENCE</scope>
    <source>
        <strain evidence="4">CHK33-5263</strain>
    </source>
</reference>
<dbReference type="SUPFAM" id="SSF53720">
    <property type="entry name" value="ALDH-like"/>
    <property type="match status" value="1"/>
</dbReference>